<comment type="caution">
    <text evidence="1">The sequence shown here is derived from an EMBL/GenBank/DDBJ whole genome shotgun (WGS) entry which is preliminary data.</text>
</comment>
<protein>
    <submittedName>
        <fullName evidence="1">Uncharacterized protein</fullName>
    </submittedName>
</protein>
<dbReference type="EMBL" id="BGZK01000448">
    <property type="protein sequence ID" value="GBP44158.1"/>
    <property type="molecule type" value="Genomic_DNA"/>
</dbReference>
<proteinExistence type="predicted"/>
<dbReference type="AlphaFoldDB" id="A0A4C1VYP5"/>
<accession>A0A4C1VYP5</accession>
<evidence type="ECO:0000313" key="1">
    <source>
        <dbReference type="EMBL" id="GBP44158.1"/>
    </source>
</evidence>
<evidence type="ECO:0000313" key="2">
    <source>
        <dbReference type="Proteomes" id="UP000299102"/>
    </source>
</evidence>
<organism evidence="1 2">
    <name type="scientific">Eumeta variegata</name>
    <name type="common">Bagworm moth</name>
    <name type="synonym">Eumeta japonica</name>
    <dbReference type="NCBI Taxonomy" id="151549"/>
    <lineage>
        <taxon>Eukaryota</taxon>
        <taxon>Metazoa</taxon>
        <taxon>Ecdysozoa</taxon>
        <taxon>Arthropoda</taxon>
        <taxon>Hexapoda</taxon>
        <taxon>Insecta</taxon>
        <taxon>Pterygota</taxon>
        <taxon>Neoptera</taxon>
        <taxon>Endopterygota</taxon>
        <taxon>Lepidoptera</taxon>
        <taxon>Glossata</taxon>
        <taxon>Ditrysia</taxon>
        <taxon>Tineoidea</taxon>
        <taxon>Psychidae</taxon>
        <taxon>Oiketicinae</taxon>
        <taxon>Eumeta</taxon>
    </lineage>
</organism>
<dbReference type="Proteomes" id="UP000299102">
    <property type="component" value="Unassembled WGS sequence"/>
</dbReference>
<sequence length="84" mass="9590">MLKVNAKVNEYYAERIGIENGTKRRIENGIRIRIKSGNEREMENETEANAYSANPKSILSTHRLQVQSFLSTPSPEQTELRNAP</sequence>
<name>A0A4C1VYP5_EUMVA</name>
<gene>
    <name evidence="1" type="ORF">EVAR_31602_1</name>
</gene>
<reference evidence="1 2" key="1">
    <citation type="journal article" date="2019" name="Commun. Biol.">
        <title>The bagworm genome reveals a unique fibroin gene that provides high tensile strength.</title>
        <authorList>
            <person name="Kono N."/>
            <person name="Nakamura H."/>
            <person name="Ohtoshi R."/>
            <person name="Tomita M."/>
            <person name="Numata K."/>
            <person name="Arakawa K."/>
        </authorList>
    </citation>
    <scope>NUCLEOTIDE SEQUENCE [LARGE SCALE GENOMIC DNA]</scope>
</reference>
<keyword evidence="2" id="KW-1185">Reference proteome</keyword>